<dbReference type="EMBL" id="BMPI01000035">
    <property type="protein sequence ID" value="GGM53423.1"/>
    <property type="molecule type" value="Genomic_DNA"/>
</dbReference>
<dbReference type="Proteomes" id="UP000642070">
    <property type="component" value="Unassembled WGS sequence"/>
</dbReference>
<keyword evidence="3" id="KW-1185">Reference proteome</keyword>
<sequence length="93" mass="10320">MELQYAETATEVQPGDHVVVVDEHYAHHHGLVTVVHGNFGSGYTPCINVIYVSSDPTKRDPYGQQVERMSSLQHYSQGPNGMPKPGRFWANPA</sequence>
<comment type="caution">
    <text evidence="2">The sequence shown here is derived from an EMBL/GenBank/DDBJ whole genome shotgun (WGS) entry which is preliminary data.</text>
</comment>
<name>A0A917U367_9ACTN</name>
<evidence type="ECO:0000313" key="2">
    <source>
        <dbReference type="EMBL" id="GGM53423.1"/>
    </source>
</evidence>
<reference evidence="2" key="2">
    <citation type="submission" date="2020-09" db="EMBL/GenBank/DDBJ databases">
        <authorList>
            <person name="Sun Q."/>
            <person name="Ohkuma M."/>
        </authorList>
    </citation>
    <scope>NUCLEOTIDE SEQUENCE</scope>
    <source>
        <strain evidence="2">JCM 19831</strain>
    </source>
</reference>
<proteinExistence type="predicted"/>
<reference evidence="2" key="1">
    <citation type="journal article" date="2014" name="Int. J. Syst. Evol. Microbiol.">
        <title>Complete genome sequence of Corynebacterium casei LMG S-19264T (=DSM 44701T), isolated from a smear-ripened cheese.</title>
        <authorList>
            <consortium name="US DOE Joint Genome Institute (JGI-PGF)"/>
            <person name="Walter F."/>
            <person name="Albersmeier A."/>
            <person name="Kalinowski J."/>
            <person name="Ruckert C."/>
        </authorList>
    </citation>
    <scope>NUCLEOTIDE SEQUENCE</scope>
    <source>
        <strain evidence="2">JCM 19831</strain>
    </source>
</reference>
<dbReference type="RefSeq" id="WP_190253686.1">
    <property type="nucleotide sequence ID" value="NZ_BMPI01000035.1"/>
</dbReference>
<evidence type="ECO:0000256" key="1">
    <source>
        <dbReference type="SAM" id="MobiDB-lite"/>
    </source>
</evidence>
<gene>
    <name evidence="2" type="ORF">GCM10007977_063770</name>
</gene>
<organism evidence="2 3">
    <name type="scientific">Dactylosporangium sucinum</name>
    <dbReference type="NCBI Taxonomy" id="1424081"/>
    <lineage>
        <taxon>Bacteria</taxon>
        <taxon>Bacillati</taxon>
        <taxon>Actinomycetota</taxon>
        <taxon>Actinomycetes</taxon>
        <taxon>Micromonosporales</taxon>
        <taxon>Micromonosporaceae</taxon>
        <taxon>Dactylosporangium</taxon>
    </lineage>
</organism>
<evidence type="ECO:0000313" key="3">
    <source>
        <dbReference type="Proteomes" id="UP000642070"/>
    </source>
</evidence>
<dbReference type="AlphaFoldDB" id="A0A917U367"/>
<protein>
    <submittedName>
        <fullName evidence="2">Uncharacterized protein</fullName>
    </submittedName>
</protein>
<accession>A0A917U367</accession>
<feature type="region of interest" description="Disordered" evidence="1">
    <location>
        <begin position="73"/>
        <end position="93"/>
    </location>
</feature>